<name>A0A843TIP3_COLES</name>
<evidence type="ECO:0000313" key="2">
    <source>
        <dbReference type="Proteomes" id="UP000652761"/>
    </source>
</evidence>
<dbReference type="EMBL" id="NMUH01000036">
    <property type="protein sequence ID" value="MQL69404.1"/>
    <property type="molecule type" value="Genomic_DNA"/>
</dbReference>
<evidence type="ECO:0000313" key="1">
    <source>
        <dbReference type="EMBL" id="MQL69404.1"/>
    </source>
</evidence>
<sequence length="215" mass="24265">MDTAEMETSPGYFDAQDLSVRDQYRRYRKRLSSSPASLLHRHSSSKFAETRLLYDGNSIQRRPNAALLLEEIKQEVDSYDAEGFEGAAFRTPSSSKRRTSMDTHAIPEQNVGFASIKQEEEVLSDVGEEATFALFASLLDSALQGLLPFTELILQFKNTCRDVSESIRLVIFHWANVLLRITNIVDRDCNSGFTVGCFSAVCKPFCCWCSIERIV</sequence>
<accession>A0A843TIP3</accession>
<dbReference type="AlphaFoldDB" id="A0A843TIP3"/>
<dbReference type="OrthoDB" id="3098at2759"/>
<protein>
    <submittedName>
        <fullName evidence="1">Uncharacterized protein</fullName>
    </submittedName>
</protein>
<reference evidence="1" key="1">
    <citation type="submission" date="2017-07" db="EMBL/GenBank/DDBJ databases">
        <title>Taro Niue Genome Assembly and Annotation.</title>
        <authorList>
            <person name="Atibalentja N."/>
            <person name="Keating K."/>
            <person name="Fields C.J."/>
        </authorList>
    </citation>
    <scope>NUCLEOTIDE SEQUENCE</scope>
    <source>
        <strain evidence="1">Niue_2</strain>
        <tissue evidence="1">Leaf</tissue>
    </source>
</reference>
<proteinExistence type="predicted"/>
<gene>
    <name evidence="1" type="ORF">Taro_001687</name>
</gene>
<keyword evidence="2" id="KW-1185">Reference proteome</keyword>
<dbReference type="Proteomes" id="UP000652761">
    <property type="component" value="Unassembled WGS sequence"/>
</dbReference>
<comment type="caution">
    <text evidence="1">The sequence shown here is derived from an EMBL/GenBank/DDBJ whole genome shotgun (WGS) entry which is preliminary data.</text>
</comment>
<organism evidence="1 2">
    <name type="scientific">Colocasia esculenta</name>
    <name type="common">Wild taro</name>
    <name type="synonym">Arum esculentum</name>
    <dbReference type="NCBI Taxonomy" id="4460"/>
    <lineage>
        <taxon>Eukaryota</taxon>
        <taxon>Viridiplantae</taxon>
        <taxon>Streptophyta</taxon>
        <taxon>Embryophyta</taxon>
        <taxon>Tracheophyta</taxon>
        <taxon>Spermatophyta</taxon>
        <taxon>Magnoliopsida</taxon>
        <taxon>Liliopsida</taxon>
        <taxon>Araceae</taxon>
        <taxon>Aroideae</taxon>
        <taxon>Colocasieae</taxon>
        <taxon>Colocasia</taxon>
    </lineage>
</organism>